<protein>
    <submittedName>
        <fullName evidence="1">Uncharacterized protein</fullName>
    </submittedName>
</protein>
<accession>A0A5E6P102</accession>
<proteinExistence type="predicted"/>
<dbReference type="AlphaFoldDB" id="A0A5E6P102"/>
<gene>
    <name evidence="1" type="ORF">PS862_01192</name>
</gene>
<reference evidence="1 2" key="1">
    <citation type="submission" date="2019-09" db="EMBL/GenBank/DDBJ databases">
        <authorList>
            <person name="Chandra G."/>
            <person name="Truman W A."/>
        </authorList>
    </citation>
    <scope>NUCLEOTIDE SEQUENCE [LARGE SCALE GENOMIC DNA]</scope>
    <source>
        <strain evidence="1">PS862</strain>
    </source>
</reference>
<name>A0A5E6P102_PSEFL</name>
<evidence type="ECO:0000313" key="2">
    <source>
        <dbReference type="Proteomes" id="UP000385207"/>
    </source>
</evidence>
<evidence type="ECO:0000313" key="1">
    <source>
        <dbReference type="EMBL" id="VVO68261.1"/>
    </source>
</evidence>
<dbReference type="RefSeq" id="WP_150743642.1">
    <property type="nucleotide sequence ID" value="NZ_CABVHE010000001.1"/>
</dbReference>
<dbReference type="Proteomes" id="UP000385207">
    <property type="component" value="Unassembled WGS sequence"/>
</dbReference>
<organism evidence="1 2">
    <name type="scientific">Pseudomonas fluorescens</name>
    <dbReference type="NCBI Taxonomy" id="294"/>
    <lineage>
        <taxon>Bacteria</taxon>
        <taxon>Pseudomonadati</taxon>
        <taxon>Pseudomonadota</taxon>
        <taxon>Gammaproteobacteria</taxon>
        <taxon>Pseudomonadales</taxon>
        <taxon>Pseudomonadaceae</taxon>
        <taxon>Pseudomonas</taxon>
    </lineage>
</organism>
<dbReference type="EMBL" id="CABVII010000004">
    <property type="protein sequence ID" value="VVO68261.1"/>
    <property type="molecule type" value="Genomic_DNA"/>
</dbReference>
<sequence>MLNLLFVVLPHLGQLTASPWRAAGLPDIASFLFSKNKETDSGDDDEVSQSGGSEWCVRNFPESER</sequence>